<name>A0A3M2SMM6_9HYPO</name>
<dbReference type="Proteomes" id="UP000277212">
    <property type="component" value="Unassembled WGS sequence"/>
</dbReference>
<sequence length="1060" mass="120878">MPSESGIHADPIDQHGNIVTASTSKRAVHFDPSISDVCKVESERSREPLPKTPNPSMNNKEPDPAARPPASILCGKLDEIAQTLQTGMERLPTAFAESFSPILDDQVKSALHSLEDFEQGLDAQSGKNRRGLLPPVEKMLVCEVNRHGLDEWQKKQRDPLGGPVYVMQAYYRSPQILNEMTENEPRGISHMDRQEQPHRVVIGSELLTAELEDVTGVTIRFTSPVILAPPYKIFIRYYPNIVQRVSNLESQMARLEKEDRSSTTSGSPEMEPSIVPDVVPSGRRSGQDNPSILVTTATSGEPRAESSISDNRTRQQEQGTRRIAELATRIDHLRLLKDLIETELALSIDIHQRIKDGVLEKVAFEDLWCLFQPGDILYFKNHSHDQLGKAYGVTGGQQRKRSHTKEEIREMRRSTPHWINDTENDFPIIHHAARGTWTPLIVDYYTMEFDGHRIGPVRGRRQIRHYTGERKITDLPIYPLRFHKKTEEMMQQLTARGKMYCSSYGHKSYRGSTTPIKPGECPEEIQGDIYVDFQDYHRISKPDPMDPTRRRRRQLGWLPRTSPDIMETEDVVSGEPWTLCDHEVDEKASEDFLSLHQPDLEPVKFDLFVQSEENLPLFPHHVPAYVFRSRKYVHVDVSLVATIDKSEEARDSSFKDLVIPDSHRNILIGLVKNHMGTSNENMGPAPVNNASTQIDIVRGKGRGLIILLHGPPGSGKTSTAETLAAYTRRPLYPITCGDLGTLPDGVERSLIEHSERAQRWGCILLLDEADVFLSRRDWRDTNHNALVSVFLRQLEYYSGILILTTNRVGVLDEAFKSRIHVSLAYPTIELKATLDIWDGILKRIDRDNKTATIKIKFDREALLSFAEKHYKSHSRSKTAWNGRQIRNAFQLAIALGHDDRDNKLKREGLTADEAAKSGDKKWMIVKLTVDNFRNIAKTARDFEDYLHATRGHDSTIAKHMALRHDESPDEYLETPSRSARKDYGQQRRRVASREISSGRERTSTFLHPDRNRQRSQEWQTSSGSRSQRRGRPSRGEEDVVEEREEAEEEEIFEHFSSDSD</sequence>
<dbReference type="OrthoDB" id="10042665at2759"/>
<feature type="region of interest" description="Disordered" evidence="1">
    <location>
        <begin position="966"/>
        <end position="1060"/>
    </location>
</feature>
<dbReference type="InterPro" id="IPR056599">
    <property type="entry name" value="AAA_lid_fung"/>
</dbReference>
<reference evidence="3 4" key="1">
    <citation type="submission" date="2017-06" db="EMBL/GenBank/DDBJ databases">
        <title>Comparative genomic analysis of Ambrosia Fusariam Clade fungi.</title>
        <authorList>
            <person name="Stajich J.E."/>
            <person name="Carrillo J."/>
            <person name="Kijimoto T."/>
            <person name="Eskalen A."/>
            <person name="O'Donnell K."/>
            <person name="Kasson M."/>
        </authorList>
    </citation>
    <scope>NUCLEOTIDE SEQUENCE [LARGE SCALE GENOMIC DNA]</scope>
    <source>
        <strain evidence="3">UCR3666</strain>
    </source>
</reference>
<dbReference type="GO" id="GO:0016887">
    <property type="term" value="F:ATP hydrolysis activity"/>
    <property type="evidence" value="ECO:0007669"/>
    <property type="project" value="InterPro"/>
</dbReference>
<dbReference type="EMBL" id="NKUJ01000019">
    <property type="protein sequence ID" value="RMJ18392.1"/>
    <property type="molecule type" value="Genomic_DNA"/>
</dbReference>
<feature type="compositionally biased region" description="Basic and acidic residues" evidence="1">
    <location>
        <begin position="996"/>
        <end position="1015"/>
    </location>
</feature>
<dbReference type="PANTHER" id="PTHR46411">
    <property type="entry name" value="FAMILY ATPASE, PUTATIVE-RELATED"/>
    <property type="match status" value="1"/>
</dbReference>
<evidence type="ECO:0000313" key="3">
    <source>
        <dbReference type="EMBL" id="RMJ18392.1"/>
    </source>
</evidence>
<dbReference type="CDD" id="cd19481">
    <property type="entry name" value="RecA-like_protease"/>
    <property type="match status" value="1"/>
</dbReference>
<feature type="region of interest" description="Disordered" evidence="1">
    <location>
        <begin position="1"/>
        <end position="70"/>
    </location>
</feature>
<evidence type="ECO:0000259" key="2">
    <source>
        <dbReference type="SMART" id="SM00382"/>
    </source>
</evidence>
<gene>
    <name evidence="3" type="ORF">CDV36_001928</name>
</gene>
<dbReference type="Gene3D" id="3.40.50.300">
    <property type="entry name" value="P-loop containing nucleotide triphosphate hydrolases"/>
    <property type="match status" value="1"/>
</dbReference>
<feature type="compositionally biased region" description="Basic and acidic residues" evidence="1">
    <location>
        <begin position="38"/>
        <end position="49"/>
    </location>
</feature>
<feature type="domain" description="AAA+ ATPase" evidence="2">
    <location>
        <begin position="702"/>
        <end position="829"/>
    </location>
</feature>
<keyword evidence="4" id="KW-1185">Reference proteome</keyword>
<evidence type="ECO:0000256" key="1">
    <source>
        <dbReference type="SAM" id="MobiDB-lite"/>
    </source>
</evidence>
<dbReference type="AlphaFoldDB" id="A0A3M2SMM6"/>
<dbReference type="GO" id="GO:0005524">
    <property type="term" value="F:ATP binding"/>
    <property type="evidence" value="ECO:0007669"/>
    <property type="project" value="InterPro"/>
</dbReference>
<feature type="compositionally biased region" description="Acidic residues" evidence="1">
    <location>
        <begin position="1038"/>
        <end position="1051"/>
    </location>
</feature>
<feature type="region of interest" description="Disordered" evidence="1">
    <location>
        <begin position="253"/>
        <end position="320"/>
    </location>
</feature>
<feature type="compositionally biased region" description="Basic and acidic residues" evidence="1">
    <location>
        <begin position="311"/>
        <end position="320"/>
    </location>
</feature>
<organism evidence="3 4">
    <name type="scientific">Fusarium kuroshium</name>
    <dbReference type="NCBI Taxonomy" id="2010991"/>
    <lineage>
        <taxon>Eukaryota</taxon>
        <taxon>Fungi</taxon>
        <taxon>Dikarya</taxon>
        <taxon>Ascomycota</taxon>
        <taxon>Pezizomycotina</taxon>
        <taxon>Sordariomycetes</taxon>
        <taxon>Hypocreomycetidae</taxon>
        <taxon>Hypocreales</taxon>
        <taxon>Nectriaceae</taxon>
        <taxon>Fusarium</taxon>
        <taxon>Fusarium solani species complex</taxon>
    </lineage>
</organism>
<dbReference type="SUPFAM" id="SSF52540">
    <property type="entry name" value="P-loop containing nucleoside triphosphate hydrolases"/>
    <property type="match status" value="1"/>
</dbReference>
<dbReference type="InterPro" id="IPR054289">
    <property type="entry name" value="DUF7025"/>
</dbReference>
<comment type="caution">
    <text evidence="3">The sequence shown here is derived from an EMBL/GenBank/DDBJ whole genome shotgun (WGS) entry which is preliminary data.</text>
</comment>
<protein>
    <recommendedName>
        <fullName evidence="2">AAA+ ATPase domain-containing protein</fullName>
    </recommendedName>
</protein>
<dbReference type="Pfam" id="PF22942">
    <property type="entry name" value="DUF7025"/>
    <property type="match status" value="1"/>
</dbReference>
<evidence type="ECO:0000313" key="4">
    <source>
        <dbReference type="Proteomes" id="UP000277212"/>
    </source>
</evidence>
<dbReference type="InterPro" id="IPR003593">
    <property type="entry name" value="AAA+_ATPase"/>
</dbReference>
<dbReference type="InterPro" id="IPR003959">
    <property type="entry name" value="ATPase_AAA_core"/>
</dbReference>
<dbReference type="PANTHER" id="PTHR46411:SF2">
    <property type="entry name" value="AAA+ ATPASE DOMAIN-CONTAINING PROTEIN"/>
    <property type="match status" value="1"/>
</dbReference>
<dbReference type="Pfam" id="PF23232">
    <property type="entry name" value="AAA_lid_13"/>
    <property type="match status" value="1"/>
</dbReference>
<accession>A0A3M2SMM6</accession>
<feature type="compositionally biased region" description="Polar residues" evidence="1">
    <location>
        <begin position="287"/>
        <end position="299"/>
    </location>
</feature>
<proteinExistence type="predicted"/>
<dbReference type="Pfam" id="PF00004">
    <property type="entry name" value="AAA"/>
    <property type="match status" value="1"/>
</dbReference>
<dbReference type="InterPro" id="IPR027417">
    <property type="entry name" value="P-loop_NTPase"/>
</dbReference>
<dbReference type="SMART" id="SM00382">
    <property type="entry name" value="AAA"/>
    <property type="match status" value="1"/>
</dbReference>